<dbReference type="EMBL" id="BJYY01000013">
    <property type="protein sequence ID" value="GEO34406.1"/>
    <property type="molecule type" value="Genomic_DNA"/>
</dbReference>
<accession>A0A512DD50</accession>
<reference evidence="3 4" key="1">
    <citation type="submission" date="2019-07" db="EMBL/GenBank/DDBJ databases">
        <title>Whole genome shotgun sequence of Cellulomonas aerilata NBRC 106308.</title>
        <authorList>
            <person name="Hosoyama A."/>
            <person name="Uohara A."/>
            <person name="Ohji S."/>
            <person name="Ichikawa N."/>
        </authorList>
    </citation>
    <scope>NUCLEOTIDE SEQUENCE [LARGE SCALE GENOMIC DNA]</scope>
    <source>
        <strain evidence="3 4">NBRC 106308</strain>
    </source>
</reference>
<dbReference type="AlphaFoldDB" id="A0A512DD50"/>
<keyword evidence="1" id="KW-0812">Transmembrane</keyword>
<organism evidence="3 4">
    <name type="scientific">Cellulomonas aerilata</name>
    <dbReference type="NCBI Taxonomy" id="515326"/>
    <lineage>
        <taxon>Bacteria</taxon>
        <taxon>Bacillati</taxon>
        <taxon>Actinomycetota</taxon>
        <taxon>Actinomycetes</taxon>
        <taxon>Micrococcales</taxon>
        <taxon>Cellulomonadaceae</taxon>
        <taxon>Cellulomonas</taxon>
    </lineage>
</organism>
<proteinExistence type="predicted"/>
<evidence type="ECO:0000256" key="1">
    <source>
        <dbReference type="SAM" id="Phobius"/>
    </source>
</evidence>
<comment type="caution">
    <text evidence="3">The sequence shown here is derived from an EMBL/GenBank/DDBJ whole genome shotgun (WGS) entry which is preliminary data.</text>
</comment>
<dbReference type="InterPro" id="IPR013974">
    <property type="entry name" value="SAF"/>
</dbReference>
<dbReference type="RefSeq" id="WP_146903803.1">
    <property type="nucleotide sequence ID" value="NZ_BAAARM010000003.1"/>
</dbReference>
<name>A0A512DD50_9CELL</name>
<feature type="transmembrane region" description="Helical" evidence="1">
    <location>
        <begin position="26"/>
        <end position="44"/>
    </location>
</feature>
<dbReference type="Pfam" id="PF08666">
    <property type="entry name" value="SAF"/>
    <property type="match status" value="1"/>
</dbReference>
<dbReference type="Proteomes" id="UP000321181">
    <property type="component" value="Unassembled WGS sequence"/>
</dbReference>
<evidence type="ECO:0000313" key="4">
    <source>
        <dbReference type="Proteomes" id="UP000321181"/>
    </source>
</evidence>
<protein>
    <recommendedName>
        <fullName evidence="2">SAF domain-containing protein</fullName>
    </recommendedName>
</protein>
<dbReference type="OrthoDB" id="5192391at2"/>
<gene>
    <name evidence="3" type="ORF">CAE01nite_21310</name>
</gene>
<keyword evidence="1" id="KW-1133">Transmembrane helix</keyword>
<evidence type="ECO:0000259" key="2">
    <source>
        <dbReference type="SMART" id="SM00858"/>
    </source>
</evidence>
<sequence length="220" mass="22300">MDTMVGTPVSPVGVRLRRPSWRDPKLVVGVLMVAAAVALGSWAVSAAEASTPVYVATEALTPGETLDDDQVAVARVRLESAEADRYLLATEPLPSGAVAVRAVGDGELLPRAAVAGSADLDVRPVAVPVTEPPSAGVAEGALVDVWVTPEVRDGQAPVPRLLAEGLTVAEVARPSGAFAVGAETTVHVLVPTDSLAEVLGALATRQAVNVVLVPGTGQAS</sequence>
<feature type="domain" description="SAF" evidence="2">
    <location>
        <begin position="51"/>
        <end position="115"/>
    </location>
</feature>
<keyword evidence="1" id="KW-0472">Membrane</keyword>
<dbReference type="SMART" id="SM00858">
    <property type="entry name" value="SAF"/>
    <property type="match status" value="1"/>
</dbReference>
<keyword evidence="4" id="KW-1185">Reference proteome</keyword>
<evidence type="ECO:0000313" key="3">
    <source>
        <dbReference type="EMBL" id="GEO34406.1"/>
    </source>
</evidence>